<dbReference type="GO" id="GO:0016020">
    <property type="term" value="C:membrane"/>
    <property type="evidence" value="ECO:0007669"/>
    <property type="project" value="GOC"/>
</dbReference>
<dbReference type="PATRIC" id="fig|1457173.3.peg.2498"/>
<dbReference type="Pfam" id="PF00149">
    <property type="entry name" value="Metallophos"/>
    <property type="match status" value="1"/>
</dbReference>
<keyword evidence="1" id="KW-0479">Metal-binding</keyword>
<keyword evidence="3" id="KW-0812">Transmembrane</keyword>
<comment type="caution">
    <text evidence="5">The sequence shown here is derived from an EMBL/GenBank/DDBJ whole genome shotgun (WGS) entry which is preliminary data.</text>
</comment>
<dbReference type="Gene3D" id="3.60.21.10">
    <property type="match status" value="1"/>
</dbReference>
<dbReference type="SUPFAM" id="SSF56300">
    <property type="entry name" value="Metallo-dependent phosphatases"/>
    <property type="match status" value="1"/>
</dbReference>
<organism evidence="5 6">
    <name type="scientific">Comamonas aquatica DA1877</name>
    <dbReference type="NCBI Taxonomy" id="1457173"/>
    <lineage>
        <taxon>Bacteria</taxon>
        <taxon>Pseudomonadati</taxon>
        <taxon>Pseudomonadota</taxon>
        <taxon>Betaproteobacteria</taxon>
        <taxon>Burkholderiales</taxon>
        <taxon>Comamonadaceae</taxon>
        <taxon>Comamonas</taxon>
    </lineage>
</organism>
<feature type="transmembrane region" description="Helical" evidence="3">
    <location>
        <begin position="26"/>
        <end position="49"/>
    </location>
</feature>
<evidence type="ECO:0000256" key="1">
    <source>
        <dbReference type="ARBA" id="ARBA00022723"/>
    </source>
</evidence>
<keyword evidence="6" id="KW-1185">Reference proteome</keyword>
<keyword evidence="3" id="KW-0472">Membrane</keyword>
<dbReference type="PANTHER" id="PTHR31302:SF31">
    <property type="entry name" value="PHOSPHODIESTERASE YAEI"/>
    <property type="match status" value="1"/>
</dbReference>
<sequence>MVSLLALLAPLLSLWLWSPLIPSHRRAFWWCVAITTVLGTAPALLIYAMRNEVLDFGLLSHLQLVSGTLFAAIALGLVLCTVRDLLWLAVRAWRGPRSAAPWRRPRWTATGMVALVLLSTYGTIQGTRLPEVREHTVTLPRLPAALDGLRIAVLADIHATPVNNATYVQGLVERTNAARPDMVVLPGDLIDGDAPTQSGNIAPLAGLQAPLGVWSAPGNHEYYSGYDAWARVFQRLNLNYLANEARVLDVRGHRLAISGVGDPAYGRLSQQNADPQVPEGVPPDVVTVARQAQAGGAELHILLGHQPKMARSYAPHGIDLQIAGHTHGGHIRGMDQWIVAPANDGFVRGLYEVGAMRLFVSSGAGLWPGFAVRLGVPSSIDMLVLRRAAP</sequence>
<reference evidence="5 6" key="1">
    <citation type="submission" date="2014-01" db="EMBL/GenBank/DDBJ databases">
        <title>Interspecies Systems Biology Uncovers Metabolites Affecting C. elegans Gene Expression and Life History Traits.</title>
        <authorList>
            <person name="Watson E."/>
            <person name="Macneil L.T."/>
            <person name="Ritter A.D."/>
            <person name="Yilmaz L.S."/>
            <person name="Rosebrock A.P."/>
            <person name="Caudy A.A."/>
            <person name="Walhout A.J."/>
        </authorList>
    </citation>
    <scope>NUCLEOTIDE SEQUENCE [LARGE SCALE GENOMIC DNA]</scope>
    <source>
        <strain evidence="5 6">DA1877</strain>
    </source>
</reference>
<dbReference type="CDD" id="cd07385">
    <property type="entry name" value="MPP_YkuE_C"/>
    <property type="match status" value="1"/>
</dbReference>
<dbReference type="InterPro" id="IPR004843">
    <property type="entry name" value="Calcineurin-like_PHP"/>
</dbReference>
<proteinExistence type="predicted"/>
<evidence type="ECO:0000256" key="2">
    <source>
        <dbReference type="ARBA" id="ARBA00022801"/>
    </source>
</evidence>
<dbReference type="GO" id="GO:0046872">
    <property type="term" value="F:metal ion binding"/>
    <property type="evidence" value="ECO:0007669"/>
    <property type="project" value="UniProtKB-KW"/>
</dbReference>
<evidence type="ECO:0000313" key="5">
    <source>
        <dbReference type="EMBL" id="EXU79653.1"/>
    </source>
</evidence>
<feature type="transmembrane region" description="Helical" evidence="3">
    <location>
        <begin position="106"/>
        <end position="124"/>
    </location>
</feature>
<evidence type="ECO:0000259" key="4">
    <source>
        <dbReference type="Pfam" id="PF00149"/>
    </source>
</evidence>
<feature type="transmembrane region" description="Helical" evidence="3">
    <location>
        <begin position="61"/>
        <end position="86"/>
    </location>
</feature>
<name>A0A014NJP5_9BURK</name>
<keyword evidence="3" id="KW-1133">Transmembrane helix</keyword>
<evidence type="ECO:0000313" key="6">
    <source>
        <dbReference type="Proteomes" id="UP000020766"/>
    </source>
</evidence>
<protein>
    <submittedName>
        <fullName evidence="5">Metallophosphatase</fullName>
    </submittedName>
</protein>
<dbReference type="RefSeq" id="WP_043384730.1">
    <property type="nucleotide sequence ID" value="NZ_JBOK01000014.1"/>
</dbReference>
<feature type="domain" description="Calcineurin-like phosphoesterase" evidence="4">
    <location>
        <begin position="149"/>
        <end position="328"/>
    </location>
</feature>
<dbReference type="InterPro" id="IPR051158">
    <property type="entry name" value="Metallophosphoesterase_sf"/>
</dbReference>
<dbReference type="AlphaFoldDB" id="A0A014NJP5"/>
<dbReference type="EMBL" id="JBOK01000014">
    <property type="protein sequence ID" value="EXU79653.1"/>
    <property type="molecule type" value="Genomic_DNA"/>
</dbReference>
<dbReference type="InterPro" id="IPR029052">
    <property type="entry name" value="Metallo-depent_PP-like"/>
</dbReference>
<evidence type="ECO:0000256" key="3">
    <source>
        <dbReference type="SAM" id="Phobius"/>
    </source>
</evidence>
<dbReference type="Proteomes" id="UP000020766">
    <property type="component" value="Unassembled WGS sequence"/>
</dbReference>
<dbReference type="GO" id="GO:0009245">
    <property type="term" value="P:lipid A biosynthetic process"/>
    <property type="evidence" value="ECO:0007669"/>
    <property type="project" value="TreeGrafter"/>
</dbReference>
<accession>A0A014NJP5</accession>
<keyword evidence="2" id="KW-0378">Hydrolase</keyword>
<dbReference type="GO" id="GO:0008758">
    <property type="term" value="F:UDP-2,3-diacylglucosamine hydrolase activity"/>
    <property type="evidence" value="ECO:0007669"/>
    <property type="project" value="TreeGrafter"/>
</dbReference>
<gene>
    <name evidence="5" type="ORF">AX13_04135</name>
</gene>
<dbReference type="STRING" id="225991.MA05_11980"/>
<dbReference type="PANTHER" id="PTHR31302">
    <property type="entry name" value="TRANSMEMBRANE PROTEIN WITH METALLOPHOSPHOESTERASE DOMAIN-RELATED"/>
    <property type="match status" value="1"/>
</dbReference>